<gene>
    <name evidence="1" type="ORF">M0R45_002881</name>
</gene>
<dbReference type="Proteomes" id="UP001457282">
    <property type="component" value="Unassembled WGS sequence"/>
</dbReference>
<organism evidence="1 2">
    <name type="scientific">Rubus argutus</name>
    <name type="common">Southern blackberry</name>
    <dbReference type="NCBI Taxonomy" id="59490"/>
    <lineage>
        <taxon>Eukaryota</taxon>
        <taxon>Viridiplantae</taxon>
        <taxon>Streptophyta</taxon>
        <taxon>Embryophyta</taxon>
        <taxon>Tracheophyta</taxon>
        <taxon>Spermatophyta</taxon>
        <taxon>Magnoliopsida</taxon>
        <taxon>eudicotyledons</taxon>
        <taxon>Gunneridae</taxon>
        <taxon>Pentapetalae</taxon>
        <taxon>rosids</taxon>
        <taxon>fabids</taxon>
        <taxon>Rosales</taxon>
        <taxon>Rosaceae</taxon>
        <taxon>Rosoideae</taxon>
        <taxon>Rosoideae incertae sedis</taxon>
        <taxon>Rubus</taxon>
    </lineage>
</organism>
<sequence length="102" mass="10634">MDLTATIEEHGSAGCGTIMAGHGGEFWACCRSVMADWDDARTGHDGNLRGATPAELGREQGLRFGFWASTAVAGIADGGLWHGQGNTTLAAWCKHEGGAVQM</sequence>
<evidence type="ECO:0000313" key="2">
    <source>
        <dbReference type="Proteomes" id="UP001457282"/>
    </source>
</evidence>
<dbReference type="EMBL" id="JBEDUW010000001">
    <property type="protein sequence ID" value="KAK9947247.1"/>
    <property type="molecule type" value="Genomic_DNA"/>
</dbReference>
<comment type="caution">
    <text evidence="1">The sequence shown here is derived from an EMBL/GenBank/DDBJ whole genome shotgun (WGS) entry which is preliminary data.</text>
</comment>
<reference evidence="1 2" key="1">
    <citation type="journal article" date="2023" name="G3 (Bethesda)">
        <title>A chromosome-length genome assembly and annotation of blackberry (Rubus argutus, cv. 'Hillquist').</title>
        <authorList>
            <person name="Bruna T."/>
            <person name="Aryal R."/>
            <person name="Dudchenko O."/>
            <person name="Sargent D.J."/>
            <person name="Mead D."/>
            <person name="Buti M."/>
            <person name="Cavallini A."/>
            <person name="Hytonen T."/>
            <person name="Andres J."/>
            <person name="Pham M."/>
            <person name="Weisz D."/>
            <person name="Mascagni F."/>
            <person name="Usai G."/>
            <person name="Natali L."/>
            <person name="Bassil N."/>
            <person name="Fernandez G.E."/>
            <person name="Lomsadze A."/>
            <person name="Armour M."/>
            <person name="Olukolu B."/>
            <person name="Poorten T."/>
            <person name="Britton C."/>
            <person name="Davik J."/>
            <person name="Ashrafi H."/>
            <person name="Aiden E.L."/>
            <person name="Borodovsky M."/>
            <person name="Worthington M."/>
        </authorList>
    </citation>
    <scope>NUCLEOTIDE SEQUENCE [LARGE SCALE GENOMIC DNA]</scope>
    <source>
        <strain evidence="1">PI 553951</strain>
    </source>
</reference>
<evidence type="ECO:0008006" key="3">
    <source>
        <dbReference type="Google" id="ProtNLM"/>
    </source>
</evidence>
<name>A0AAW1YEL2_RUBAR</name>
<dbReference type="AlphaFoldDB" id="A0AAW1YEL2"/>
<protein>
    <recommendedName>
        <fullName evidence="3">MHC class I antigen</fullName>
    </recommendedName>
</protein>
<accession>A0AAW1YEL2</accession>
<evidence type="ECO:0000313" key="1">
    <source>
        <dbReference type="EMBL" id="KAK9947247.1"/>
    </source>
</evidence>
<keyword evidence="2" id="KW-1185">Reference proteome</keyword>
<proteinExistence type="predicted"/>